<sequence length="75" mass="8297">MTRAVLGVTVDPGTVRLGDQLLVGGQVFTVRDMTALPRGGRRLDFHDGTSFTMRPTTVLYAMRAVDPRLPARRVR</sequence>
<organism evidence="1 2">
    <name type="scientific">Streptomyces boetiae</name>
    <dbReference type="NCBI Taxonomy" id="3075541"/>
    <lineage>
        <taxon>Bacteria</taxon>
        <taxon>Bacillati</taxon>
        <taxon>Actinomycetota</taxon>
        <taxon>Actinomycetes</taxon>
        <taxon>Kitasatosporales</taxon>
        <taxon>Streptomycetaceae</taxon>
        <taxon>Streptomyces</taxon>
    </lineage>
</organism>
<evidence type="ECO:0000313" key="2">
    <source>
        <dbReference type="Proteomes" id="UP001183388"/>
    </source>
</evidence>
<evidence type="ECO:0000313" key="1">
    <source>
        <dbReference type="EMBL" id="MDT0307919.1"/>
    </source>
</evidence>
<dbReference type="EMBL" id="JAVREN010000016">
    <property type="protein sequence ID" value="MDT0307919.1"/>
    <property type="molecule type" value="Genomic_DNA"/>
</dbReference>
<dbReference type="RefSeq" id="WP_311630873.1">
    <property type="nucleotide sequence ID" value="NZ_JAVREN010000016.1"/>
</dbReference>
<accession>A0ABU2L8N4</accession>
<comment type="caution">
    <text evidence="1">The sequence shown here is derived from an EMBL/GenBank/DDBJ whole genome shotgun (WGS) entry which is preliminary data.</text>
</comment>
<name>A0ABU2L8N4_9ACTN</name>
<dbReference type="Proteomes" id="UP001183388">
    <property type="component" value="Unassembled WGS sequence"/>
</dbReference>
<protein>
    <submittedName>
        <fullName evidence="1">Uncharacterized protein</fullName>
    </submittedName>
</protein>
<gene>
    <name evidence="1" type="ORF">RM780_13230</name>
</gene>
<proteinExistence type="predicted"/>
<keyword evidence="2" id="KW-1185">Reference proteome</keyword>
<reference evidence="2" key="1">
    <citation type="submission" date="2023-07" db="EMBL/GenBank/DDBJ databases">
        <title>30 novel species of actinomycetes from the DSMZ collection.</title>
        <authorList>
            <person name="Nouioui I."/>
        </authorList>
    </citation>
    <scope>NUCLEOTIDE SEQUENCE [LARGE SCALE GENOMIC DNA]</scope>
    <source>
        <strain evidence="2">DSM 44917</strain>
    </source>
</reference>